<reference evidence="7 8" key="1">
    <citation type="submission" date="2015-06" db="EMBL/GenBank/DDBJ databases">
        <authorList>
            <person name="Kim K.M."/>
        </authorList>
    </citation>
    <scope>NUCLEOTIDE SEQUENCE [LARGE SCALE GENOMIC DNA]</scope>
    <source>
        <strain evidence="7 8">KCTC 22370</strain>
    </source>
</reference>
<keyword evidence="3" id="KW-0731">Sigma factor</keyword>
<dbReference type="STRING" id="543877.AM2010_1691"/>
<dbReference type="EMBL" id="CP011805">
    <property type="protein sequence ID" value="AKM07757.1"/>
    <property type="molecule type" value="Genomic_DNA"/>
</dbReference>
<dbReference type="SUPFAM" id="SSF88659">
    <property type="entry name" value="Sigma3 and sigma4 domains of RNA polymerase sigma factors"/>
    <property type="match status" value="1"/>
</dbReference>
<dbReference type="InterPro" id="IPR036388">
    <property type="entry name" value="WH-like_DNA-bd_sf"/>
</dbReference>
<feature type="domain" description="RNA polymerase sigma-70 region 2" evidence="5">
    <location>
        <begin position="10"/>
        <end position="70"/>
    </location>
</feature>
<dbReference type="PATRIC" id="fig|543877.4.peg.1717"/>
<dbReference type="GO" id="GO:0003677">
    <property type="term" value="F:DNA binding"/>
    <property type="evidence" value="ECO:0007669"/>
    <property type="project" value="InterPro"/>
</dbReference>
<dbReference type="InterPro" id="IPR039425">
    <property type="entry name" value="RNA_pol_sigma-70-like"/>
</dbReference>
<dbReference type="InterPro" id="IPR007627">
    <property type="entry name" value="RNA_pol_sigma70_r2"/>
</dbReference>
<dbReference type="Gene3D" id="1.10.10.10">
    <property type="entry name" value="Winged helix-like DNA-binding domain superfamily/Winged helix DNA-binding domain"/>
    <property type="match status" value="1"/>
</dbReference>
<name>A0A0G3X983_9SPHN</name>
<gene>
    <name evidence="7" type="ORF">AM2010_1691</name>
</gene>
<dbReference type="PANTHER" id="PTHR43133:SF63">
    <property type="entry name" value="RNA POLYMERASE SIGMA FACTOR FECI-RELATED"/>
    <property type="match status" value="1"/>
</dbReference>
<dbReference type="InterPro" id="IPR013325">
    <property type="entry name" value="RNA_pol_sigma_r2"/>
</dbReference>
<dbReference type="GO" id="GO:0006352">
    <property type="term" value="P:DNA-templated transcription initiation"/>
    <property type="evidence" value="ECO:0007669"/>
    <property type="project" value="InterPro"/>
</dbReference>
<dbReference type="AlphaFoldDB" id="A0A0G3X983"/>
<dbReference type="Pfam" id="PF08281">
    <property type="entry name" value="Sigma70_r4_2"/>
    <property type="match status" value="1"/>
</dbReference>
<evidence type="ECO:0000256" key="4">
    <source>
        <dbReference type="ARBA" id="ARBA00023163"/>
    </source>
</evidence>
<evidence type="ECO:0000313" key="7">
    <source>
        <dbReference type="EMBL" id="AKM07757.1"/>
    </source>
</evidence>
<dbReference type="GO" id="GO:0016987">
    <property type="term" value="F:sigma factor activity"/>
    <property type="evidence" value="ECO:0007669"/>
    <property type="project" value="UniProtKB-KW"/>
</dbReference>
<feature type="domain" description="RNA polymerase sigma factor 70 region 4 type 2" evidence="6">
    <location>
        <begin position="105"/>
        <end position="153"/>
    </location>
</feature>
<keyword evidence="8" id="KW-1185">Reference proteome</keyword>
<protein>
    <submittedName>
        <fullName evidence="7">RNA polymerase sigma-70 factor, ECF subfamily</fullName>
    </submittedName>
</protein>
<evidence type="ECO:0000259" key="6">
    <source>
        <dbReference type="Pfam" id="PF08281"/>
    </source>
</evidence>
<sequence length="162" mass="18533">MGHSLPDTIRHLKHVLRRRGVRGTDSEDLIQDAFDRLARYRRTKQVDNEQGFLVRTVINLSIDAMRKRRRLDQHLETDGPDLASIADESPLQDEVFAARERLSRLEEGFSALDPVTRAMLRARRVDGMAIAQIAARHGCSVSTVEKRLAKAVLFLTDWMEGW</sequence>
<keyword evidence="4" id="KW-0804">Transcription</keyword>
<accession>A0A0G3X983</accession>
<organism evidence="7 8">
    <name type="scientific">Pelagerythrobacter marensis</name>
    <dbReference type="NCBI Taxonomy" id="543877"/>
    <lineage>
        <taxon>Bacteria</taxon>
        <taxon>Pseudomonadati</taxon>
        <taxon>Pseudomonadota</taxon>
        <taxon>Alphaproteobacteria</taxon>
        <taxon>Sphingomonadales</taxon>
        <taxon>Erythrobacteraceae</taxon>
        <taxon>Pelagerythrobacter</taxon>
    </lineage>
</organism>
<dbReference type="Gene3D" id="1.10.1740.10">
    <property type="match status" value="1"/>
</dbReference>
<dbReference type="KEGG" id="amx:AM2010_1691"/>
<evidence type="ECO:0000259" key="5">
    <source>
        <dbReference type="Pfam" id="PF04542"/>
    </source>
</evidence>
<comment type="similarity">
    <text evidence="1">Belongs to the sigma-70 factor family. ECF subfamily.</text>
</comment>
<keyword evidence="2" id="KW-0805">Transcription regulation</keyword>
<evidence type="ECO:0000256" key="3">
    <source>
        <dbReference type="ARBA" id="ARBA00023082"/>
    </source>
</evidence>
<evidence type="ECO:0000313" key="8">
    <source>
        <dbReference type="Proteomes" id="UP000037643"/>
    </source>
</evidence>
<dbReference type="InterPro" id="IPR013324">
    <property type="entry name" value="RNA_pol_sigma_r3/r4-like"/>
</dbReference>
<dbReference type="SUPFAM" id="SSF88946">
    <property type="entry name" value="Sigma2 domain of RNA polymerase sigma factors"/>
    <property type="match status" value="1"/>
</dbReference>
<proteinExistence type="inferred from homology"/>
<dbReference type="Pfam" id="PF04542">
    <property type="entry name" value="Sigma70_r2"/>
    <property type="match status" value="1"/>
</dbReference>
<evidence type="ECO:0000256" key="1">
    <source>
        <dbReference type="ARBA" id="ARBA00010641"/>
    </source>
</evidence>
<evidence type="ECO:0000256" key="2">
    <source>
        <dbReference type="ARBA" id="ARBA00023015"/>
    </source>
</evidence>
<dbReference type="Proteomes" id="UP000037643">
    <property type="component" value="Chromosome"/>
</dbReference>
<dbReference type="PANTHER" id="PTHR43133">
    <property type="entry name" value="RNA POLYMERASE ECF-TYPE SIGMA FACTO"/>
    <property type="match status" value="1"/>
</dbReference>
<dbReference type="InterPro" id="IPR014284">
    <property type="entry name" value="RNA_pol_sigma-70_dom"/>
</dbReference>
<dbReference type="NCBIfam" id="TIGR02937">
    <property type="entry name" value="sigma70-ECF"/>
    <property type="match status" value="1"/>
</dbReference>
<dbReference type="InterPro" id="IPR013249">
    <property type="entry name" value="RNA_pol_sigma70_r4_t2"/>
</dbReference>